<dbReference type="AlphaFoldDB" id="A0AA86V015"/>
<protein>
    <submittedName>
        <fullName evidence="2">Hypothetical_protein</fullName>
    </submittedName>
</protein>
<comment type="caution">
    <text evidence="1">The sequence shown here is derived from an EMBL/GenBank/DDBJ whole genome shotgun (WGS) entry which is preliminary data.</text>
</comment>
<dbReference type="EMBL" id="CAXDID020000127">
    <property type="protein sequence ID" value="CAL6033994.1"/>
    <property type="molecule type" value="Genomic_DNA"/>
</dbReference>
<dbReference type="Proteomes" id="UP001642409">
    <property type="component" value="Unassembled WGS sequence"/>
</dbReference>
<gene>
    <name evidence="2" type="ORF">HINF_LOCUS35236</name>
    <name evidence="1" type="ORF">HINF_LOCUS58517</name>
</gene>
<organism evidence="1">
    <name type="scientific">Hexamita inflata</name>
    <dbReference type="NCBI Taxonomy" id="28002"/>
    <lineage>
        <taxon>Eukaryota</taxon>
        <taxon>Metamonada</taxon>
        <taxon>Diplomonadida</taxon>
        <taxon>Hexamitidae</taxon>
        <taxon>Hexamitinae</taxon>
        <taxon>Hexamita</taxon>
    </lineage>
</organism>
<evidence type="ECO:0000313" key="3">
    <source>
        <dbReference type="Proteomes" id="UP001642409"/>
    </source>
</evidence>
<evidence type="ECO:0000313" key="2">
    <source>
        <dbReference type="EMBL" id="CAL6033994.1"/>
    </source>
</evidence>
<keyword evidence="3" id="KW-1185">Reference proteome</keyword>
<dbReference type="EMBL" id="CATOUU010001084">
    <property type="protein sequence ID" value="CAI9970872.1"/>
    <property type="molecule type" value="Genomic_DNA"/>
</dbReference>
<proteinExistence type="predicted"/>
<accession>A0AA86V015</accession>
<evidence type="ECO:0000313" key="1">
    <source>
        <dbReference type="EMBL" id="CAI9970872.1"/>
    </source>
</evidence>
<sequence>MFKLFQVQQQQYNIYIYIKPVKSQPKVGPNEQKTITDAKQETEPILTKAPKLGICKIKQTKKDPRYLIKLMKQCIKGNHHQAMQIQRNNLPCKPKEITSKEKLRRENQFLKLSQRIRQNWSADDSVRTLLGLY</sequence>
<name>A0AA86V015_9EUKA</name>
<reference evidence="1" key="1">
    <citation type="submission" date="2023-06" db="EMBL/GenBank/DDBJ databases">
        <authorList>
            <person name="Kurt Z."/>
        </authorList>
    </citation>
    <scope>NUCLEOTIDE SEQUENCE</scope>
</reference>
<reference evidence="2 3" key="2">
    <citation type="submission" date="2024-07" db="EMBL/GenBank/DDBJ databases">
        <authorList>
            <person name="Akdeniz Z."/>
        </authorList>
    </citation>
    <scope>NUCLEOTIDE SEQUENCE [LARGE SCALE GENOMIC DNA]</scope>
</reference>